<organism evidence="2 3">
    <name type="scientific">Thiocystis violascens (strain ATCC 17096 / DSM 198 / 6111)</name>
    <name type="common">Chromatium violascens</name>
    <dbReference type="NCBI Taxonomy" id="765911"/>
    <lineage>
        <taxon>Bacteria</taxon>
        <taxon>Pseudomonadati</taxon>
        <taxon>Pseudomonadota</taxon>
        <taxon>Gammaproteobacteria</taxon>
        <taxon>Chromatiales</taxon>
        <taxon>Chromatiaceae</taxon>
        <taxon>Thiocystis</taxon>
    </lineage>
</organism>
<dbReference type="AlphaFoldDB" id="I3Y6X3"/>
<dbReference type="GO" id="GO:0035438">
    <property type="term" value="F:cyclic-di-GMP binding"/>
    <property type="evidence" value="ECO:0007669"/>
    <property type="project" value="InterPro"/>
</dbReference>
<evidence type="ECO:0000259" key="1">
    <source>
        <dbReference type="Pfam" id="PF07238"/>
    </source>
</evidence>
<dbReference type="EMBL" id="CP003154">
    <property type="protein sequence ID" value="AFL72741.1"/>
    <property type="molecule type" value="Genomic_DNA"/>
</dbReference>
<dbReference type="Pfam" id="PF07238">
    <property type="entry name" value="PilZ"/>
    <property type="match status" value="1"/>
</dbReference>
<dbReference type="STRING" id="765911.Thivi_0687"/>
<dbReference type="KEGG" id="tvi:Thivi_0687"/>
<feature type="domain" description="PilZ" evidence="1">
    <location>
        <begin position="10"/>
        <end position="116"/>
    </location>
</feature>
<dbReference type="Gene3D" id="2.40.10.220">
    <property type="entry name" value="predicted glycosyltransferase like domains"/>
    <property type="match status" value="1"/>
</dbReference>
<dbReference type="eggNOG" id="COG3215">
    <property type="taxonomic scope" value="Bacteria"/>
</dbReference>
<keyword evidence="3" id="KW-1185">Reference proteome</keyword>
<protein>
    <submittedName>
        <fullName evidence="2">Tfp pilus assembly protein PilZ</fullName>
    </submittedName>
</protein>
<name>I3Y6X3_THIV6</name>
<evidence type="ECO:0000313" key="3">
    <source>
        <dbReference type="Proteomes" id="UP000006062"/>
    </source>
</evidence>
<dbReference type="SUPFAM" id="SSF141371">
    <property type="entry name" value="PilZ domain-like"/>
    <property type="match status" value="1"/>
</dbReference>
<dbReference type="InterPro" id="IPR009875">
    <property type="entry name" value="PilZ_domain"/>
</dbReference>
<dbReference type="OrthoDB" id="5769584at2"/>
<sequence>MMSKMNVDERRGAERVSWEYQASLLPLTLEPKAPAVGMHPVTGQNISEGGLQVRSTRLFALHANLLVEMQSPEHPEGIQAVGSVAWISPGAAEDQWYLGIEFSDVGDGALHSIRALTHLSSINR</sequence>
<gene>
    <name evidence="2" type="ordered locus">Thivi_0687</name>
</gene>
<proteinExistence type="predicted"/>
<dbReference type="HOGENOM" id="CLU_1987946_0_0_6"/>
<dbReference type="Proteomes" id="UP000006062">
    <property type="component" value="Chromosome"/>
</dbReference>
<reference evidence="2 3" key="1">
    <citation type="submission" date="2012-06" db="EMBL/GenBank/DDBJ databases">
        <title>Complete sequence of Thiocystis violascens DSM 198.</title>
        <authorList>
            <consortium name="US DOE Joint Genome Institute"/>
            <person name="Lucas S."/>
            <person name="Han J."/>
            <person name="Lapidus A."/>
            <person name="Cheng J.-F."/>
            <person name="Goodwin L."/>
            <person name="Pitluck S."/>
            <person name="Peters L."/>
            <person name="Ovchinnikova G."/>
            <person name="Teshima H."/>
            <person name="Detter J.C."/>
            <person name="Han C."/>
            <person name="Tapia R."/>
            <person name="Land M."/>
            <person name="Hauser L."/>
            <person name="Kyrpides N."/>
            <person name="Ivanova N."/>
            <person name="Pagani I."/>
            <person name="Vogl K."/>
            <person name="Liu Z."/>
            <person name="Frigaard N.-U."/>
            <person name="Bryant D."/>
            <person name="Woyke T."/>
        </authorList>
    </citation>
    <scope>NUCLEOTIDE SEQUENCE [LARGE SCALE GENOMIC DNA]</scope>
    <source>
        <strain evidence="3">ATCC 17096 / DSM 198 / 6111</strain>
    </source>
</reference>
<accession>I3Y6X3</accession>
<evidence type="ECO:0000313" key="2">
    <source>
        <dbReference type="EMBL" id="AFL72741.1"/>
    </source>
</evidence>